<feature type="domain" description="Butirosin biosynthesis protein H N-terminal" evidence="1">
    <location>
        <begin position="96"/>
        <end position="169"/>
    </location>
</feature>
<sequence>MGKKSVQDVPRYFEPYVSDCFNNAYGSLLTRMGYDPRLVLADYLSFMYEQETGFIGTNFLFHFANSVEFSEEQLNTSFEFIYLPATQYYREGRELPPVHDRIQISMNIHDDGEAADKRLRELLDENKPVIVFVDLYDMPYHPACGKEHGLHAIVITGYDDEQGVYEVFDRYELSSGTNFLGTIPKEDIRRSRQALTPCSNPIAGSYNRPVRNLWIEMDEFRPVQLTRERLLDVVNRSCRRMEGGEVILGQICGLERIDAFRQGLLRRKEGAVDERFVYFFRSYLNQNLKVIARSRRRFKVYLETIRELLPEAATNAACEALEESAKRWDICANVCLKLGITKSLKLIDDLDKHLQAIMDLEKRAIQSIGAGSLAI</sequence>
<evidence type="ECO:0000259" key="1">
    <source>
        <dbReference type="Pfam" id="PF14399"/>
    </source>
</evidence>
<evidence type="ECO:0000313" key="2">
    <source>
        <dbReference type="EMBL" id="UJF34495.1"/>
    </source>
</evidence>
<accession>A0ABY3SMZ5</accession>
<dbReference type="Proteomes" id="UP001649230">
    <property type="component" value="Chromosome"/>
</dbReference>
<dbReference type="InterPro" id="IPR026935">
    <property type="entry name" value="BtrH_N"/>
</dbReference>
<reference evidence="2 3" key="1">
    <citation type="journal article" date="2024" name="Int. J. Syst. Evol. Microbiol.">
        <title>Paenibacillus hexagrammi sp. nov., a novel bacterium isolated from the gut content of Hexagrammos agrammus.</title>
        <authorList>
            <person name="Jung H.K."/>
            <person name="Kim D.G."/>
            <person name="Zin H."/>
            <person name="Park J."/>
            <person name="Jung H."/>
            <person name="Kim Y.O."/>
            <person name="Kong H.J."/>
            <person name="Kim J.W."/>
            <person name="Kim Y.S."/>
        </authorList>
    </citation>
    <scope>NUCLEOTIDE SEQUENCE [LARGE SCALE GENOMIC DNA]</scope>
    <source>
        <strain evidence="2 3">YPD9-1</strain>
    </source>
</reference>
<name>A0ABY3SMZ5_9BACL</name>
<proteinExistence type="predicted"/>
<dbReference type="InterPro" id="IPR038765">
    <property type="entry name" value="Papain-like_cys_pep_sf"/>
</dbReference>
<dbReference type="PROSITE" id="PS00639">
    <property type="entry name" value="THIOL_PROTEASE_HIS"/>
    <property type="match status" value="1"/>
</dbReference>
<dbReference type="EMBL" id="CP090978">
    <property type="protein sequence ID" value="UJF34495.1"/>
    <property type="molecule type" value="Genomic_DNA"/>
</dbReference>
<protein>
    <submittedName>
        <fullName evidence="2">BtrH N-terminal domain-containing protein</fullName>
    </submittedName>
</protein>
<evidence type="ECO:0000313" key="3">
    <source>
        <dbReference type="Proteomes" id="UP001649230"/>
    </source>
</evidence>
<organism evidence="2 3">
    <name type="scientific">Paenibacillus hexagrammi</name>
    <dbReference type="NCBI Taxonomy" id="2908839"/>
    <lineage>
        <taxon>Bacteria</taxon>
        <taxon>Bacillati</taxon>
        <taxon>Bacillota</taxon>
        <taxon>Bacilli</taxon>
        <taxon>Bacillales</taxon>
        <taxon>Paenibacillaceae</taxon>
        <taxon>Paenibacillus</taxon>
    </lineage>
</organism>
<dbReference type="RefSeq" id="WP_235121069.1">
    <property type="nucleotide sequence ID" value="NZ_CP090978.1"/>
</dbReference>
<dbReference type="InterPro" id="IPR025660">
    <property type="entry name" value="Pept_his_AS"/>
</dbReference>
<dbReference type="Pfam" id="PF14399">
    <property type="entry name" value="BtrH_N"/>
    <property type="match status" value="1"/>
</dbReference>
<dbReference type="SUPFAM" id="SSF54001">
    <property type="entry name" value="Cysteine proteinases"/>
    <property type="match status" value="1"/>
</dbReference>
<keyword evidence="3" id="KW-1185">Reference proteome</keyword>
<gene>
    <name evidence="2" type="ORF">L0M14_04730</name>
</gene>